<dbReference type="RefSeq" id="XP_043161336.1">
    <property type="nucleotide sequence ID" value="XM_043305401.1"/>
</dbReference>
<dbReference type="GeneID" id="67008161"/>
<feature type="region of interest" description="Disordered" evidence="1">
    <location>
        <begin position="251"/>
        <end position="273"/>
    </location>
</feature>
<feature type="transmembrane region" description="Helical" evidence="2">
    <location>
        <begin position="85"/>
        <end position="106"/>
    </location>
</feature>
<sequence>MGRTMLVCLTGSITAFSVLVDLAISVTSNILQESPSNEPNPTNWSSVSLTAVNFILVGLLSYRLFLESESQATEWTLWKIRARALFSLIIFINLGIISGEKVRYLYFNSPKSSSSSMWLSMNIAHAVVWTISAYCQGFLCALSFVLSNILDNRSCRVSNPPIAIGRTAESVFSTTNLISPQSPQWRNSFLSPVPSFLEPLPSPQSEISVRTSILRSPLPNYYTCKEPEPLFLQTCRREKSLQSTPSIDTVVRCPESSNEDSAEVITPTPAPAPRESLLEAIEKNIHPLFRPSTPHLSPMPNMSTSIIAPLERHDQMSVSLPRQREIIDPQLSPETAQPMLPFYVLNATARNSLVRYEDSKV</sequence>
<dbReference type="Proteomes" id="UP001043456">
    <property type="component" value="Unassembled WGS sequence"/>
</dbReference>
<evidence type="ECO:0000313" key="3">
    <source>
        <dbReference type="EMBL" id="GIJ90590.1"/>
    </source>
</evidence>
<dbReference type="OrthoDB" id="4460394at2759"/>
<feature type="transmembrane region" description="Helical" evidence="2">
    <location>
        <begin position="47"/>
        <end position="65"/>
    </location>
</feature>
<proteinExistence type="predicted"/>
<accession>A0A9P3BG90</accession>
<organism evidence="3 4">
    <name type="scientific">Aspergillus pseudoviridinutans</name>
    <dbReference type="NCBI Taxonomy" id="1517512"/>
    <lineage>
        <taxon>Eukaryota</taxon>
        <taxon>Fungi</taxon>
        <taxon>Dikarya</taxon>
        <taxon>Ascomycota</taxon>
        <taxon>Pezizomycotina</taxon>
        <taxon>Eurotiomycetes</taxon>
        <taxon>Eurotiomycetidae</taxon>
        <taxon>Eurotiales</taxon>
        <taxon>Aspergillaceae</taxon>
        <taxon>Aspergillus</taxon>
        <taxon>Aspergillus subgen. Fumigati</taxon>
    </lineage>
</organism>
<keyword evidence="2" id="KW-0812">Transmembrane</keyword>
<keyword evidence="2" id="KW-0472">Membrane</keyword>
<evidence type="ECO:0000256" key="1">
    <source>
        <dbReference type="SAM" id="MobiDB-lite"/>
    </source>
</evidence>
<evidence type="ECO:0000256" key="2">
    <source>
        <dbReference type="SAM" id="Phobius"/>
    </source>
</evidence>
<gene>
    <name evidence="3" type="ORF">Asppvi_009551</name>
</gene>
<dbReference type="EMBL" id="BHVY01000007">
    <property type="protein sequence ID" value="GIJ90590.1"/>
    <property type="molecule type" value="Genomic_DNA"/>
</dbReference>
<keyword evidence="4" id="KW-1185">Reference proteome</keyword>
<evidence type="ECO:0000313" key="4">
    <source>
        <dbReference type="Proteomes" id="UP001043456"/>
    </source>
</evidence>
<protein>
    <submittedName>
        <fullName evidence="3">Uncharacterized protein</fullName>
    </submittedName>
</protein>
<dbReference type="AlphaFoldDB" id="A0A9P3BG90"/>
<comment type="caution">
    <text evidence="3">The sequence shown here is derived from an EMBL/GenBank/DDBJ whole genome shotgun (WGS) entry which is preliminary data.</text>
</comment>
<keyword evidence="2" id="KW-1133">Transmembrane helix</keyword>
<reference evidence="3 4" key="1">
    <citation type="submission" date="2018-10" db="EMBL/GenBank/DDBJ databases">
        <title>Pan-genome distribution and transcriptional activeness of fungal secondary metabolism genes in Aspergillus section Fumigati.</title>
        <authorList>
            <person name="Takahashi H."/>
            <person name="Umemura M."/>
            <person name="Ninomiya A."/>
            <person name="Kusuya Y."/>
            <person name="Urayama S."/>
            <person name="Shimizu M."/>
            <person name="Watanabe A."/>
            <person name="Kamei K."/>
            <person name="Yaguchi T."/>
            <person name="Hagiwara D."/>
        </authorList>
    </citation>
    <scope>NUCLEOTIDE SEQUENCE [LARGE SCALE GENOMIC DNA]</scope>
    <source>
        <strain evidence="3 4">IFM 55266</strain>
    </source>
</reference>
<name>A0A9P3BG90_9EURO</name>
<feature type="transmembrane region" description="Helical" evidence="2">
    <location>
        <begin position="126"/>
        <end position="146"/>
    </location>
</feature>